<proteinExistence type="predicted"/>
<reference evidence="2" key="1">
    <citation type="journal article" date="2004" name="Nature">
        <title>Hox cluster disintegration with persistent anteroposterior order of expression in Oikopleura dioica.</title>
        <authorList>
            <person name="Seo H.C."/>
            <person name="Edvardsen R.B."/>
            <person name="Maeland A.D."/>
            <person name="Bjordal M."/>
            <person name="Jensen M.F."/>
            <person name="Hansen A."/>
            <person name="Flaat M."/>
            <person name="Weissenbach J."/>
            <person name="Lehrach H."/>
            <person name="Wincker P."/>
            <person name="Reinhardt R."/>
            <person name="Chourrout D."/>
        </authorList>
    </citation>
    <scope>NUCLEOTIDE SEQUENCE</scope>
</reference>
<accession>Q66S02</accession>
<protein>
    <recommendedName>
        <fullName evidence="3">Peptide-O-fucosyltransferase</fullName>
    </recommendedName>
</protein>
<dbReference type="Gene3D" id="1.25.40.10">
    <property type="entry name" value="Tetratricopeptide repeat domain"/>
    <property type="match status" value="1"/>
</dbReference>
<gene>
    <name evidence="2" type="ORF">008-51</name>
</gene>
<dbReference type="AlphaFoldDB" id="Q66S02"/>
<name>Q66S02_OIKDI</name>
<dbReference type="SUPFAM" id="SSF48452">
    <property type="entry name" value="TPR-like"/>
    <property type="match status" value="1"/>
</dbReference>
<evidence type="ECO:0000313" key="2">
    <source>
        <dbReference type="EMBL" id="AAT47888.1"/>
    </source>
</evidence>
<evidence type="ECO:0008006" key="3">
    <source>
        <dbReference type="Google" id="ProtNLM"/>
    </source>
</evidence>
<feature type="region of interest" description="Disordered" evidence="1">
    <location>
        <begin position="74"/>
        <end position="94"/>
    </location>
</feature>
<evidence type="ECO:0000256" key="1">
    <source>
        <dbReference type="SAM" id="MobiDB-lite"/>
    </source>
</evidence>
<feature type="compositionally biased region" description="Basic residues" evidence="1">
    <location>
        <begin position="80"/>
        <end position="94"/>
    </location>
</feature>
<dbReference type="InterPro" id="IPR011990">
    <property type="entry name" value="TPR-like_helical_dom_sf"/>
</dbReference>
<organism evidence="2">
    <name type="scientific">Oikopleura dioica</name>
    <name type="common">Tunicate</name>
    <dbReference type="NCBI Taxonomy" id="34765"/>
    <lineage>
        <taxon>Eukaryota</taxon>
        <taxon>Metazoa</taxon>
        <taxon>Chordata</taxon>
        <taxon>Tunicata</taxon>
        <taxon>Appendicularia</taxon>
        <taxon>Copelata</taxon>
        <taxon>Oikopleuridae</taxon>
        <taxon>Oikopleura</taxon>
    </lineage>
</organism>
<reference evidence="2" key="2">
    <citation type="journal article" date="2005" name="Curr. Biol.">
        <title>Remodelling of the homeobox gene complement in the tunicate Oikopleura dioica.</title>
        <authorList>
            <person name="Edvardsen R.B."/>
            <person name="Seo H.C."/>
            <person name="Jensen M.F."/>
            <person name="Mialon A."/>
            <person name="Mikhaleva J."/>
            <person name="Bjordal M."/>
            <person name="Cartry J."/>
            <person name="Reinhardt R."/>
            <person name="Weissenbach J."/>
            <person name="Wincker P."/>
            <person name="Chourrout D."/>
        </authorList>
    </citation>
    <scope>NUCLEOTIDE SEQUENCE</scope>
</reference>
<dbReference type="EMBL" id="AY613856">
    <property type="protein sequence ID" value="AAT47888.1"/>
    <property type="molecule type" value="Genomic_DNA"/>
</dbReference>
<sequence>MRNNANIEKAIGNAFFHAKNYKYAIKKYEDATEHWNGTDVALYNNIAFCYFKLGEEDVNNFEISRTKSLKQLGSRYGAATRRRSKGHLKSHGSNRNVLRVRKGRRKRTYSKHTSVLTIGVYVDTTLESTSIRVNRQRELLKDMDIHELMNDRDRQYYSIAKFRKPTLAGIKEPIPGKFLVPVLPFDVGPNNLFRHFKEAIPIAKMMNLTLGENADPNEKYIPKVKVPIFDTDFTVEIETNPEHTIDYDLLRSFHPAIPYSEFELACEKTIETLIEGFKYFNAATGVKIAHRMNVAHFHPTHELSRNMINLARKIELHESNCIGLAIGKKCLGDRERYMKLWKEYGPYYTAIEFFRDAFHGETFAGIHWRYDKYDWNDMCKDSRPEAAKARNGQICEYAELLIDGDERLLEKMTSNLKSRLKELNINHGYITGPPQINNTMAAFRRKIPSLRTVDDLRHWIRTKLPEKRYLLDTNYLLSHLEQEIMYLSTKFIGSPLSSWTQTVFFDRMAVDVDG</sequence>
<dbReference type="Gene3D" id="3.40.50.11350">
    <property type="match status" value="1"/>
</dbReference>
<dbReference type="CDD" id="cd11296">
    <property type="entry name" value="O-FucT_like"/>
    <property type="match status" value="1"/>
</dbReference>